<accession>A0ABM7ZSS3</accession>
<dbReference type="EMBL" id="AP026073">
    <property type="protein sequence ID" value="BDM69430.1"/>
    <property type="molecule type" value="Genomic_DNA"/>
</dbReference>
<dbReference type="RefSeq" id="WP_261953334.1">
    <property type="nucleotide sequence ID" value="NZ_AP026073.1"/>
</dbReference>
<evidence type="ECO:0000313" key="1">
    <source>
        <dbReference type="EMBL" id="BDM69430.1"/>
    </source>
</evidence>
<reference evidence="1" key="1">
    <citation type="submission" date="2022-06" db="EMBL/GenBank/DDBJ databases">
        <title>Complete genome sequence of Streptomyces nigrescens HEK616.</title>
        <authorList>
            <person name="Asamizu S."/>
            <person name="Onaka H."/>
        </authorList>
    </citation>
    <scope>NUCLEOTIDE SEQUENCE</scope>
    <source>
        <strain evidence="1">HEK616</strain>
    </source>
</reference>
<dbReference type="Proteomes" id="UP001059597">
    <property type="component" value="Chromosome"/>
</dbReference>
<sequence length="145" mass="16344">MAQARYVRFQGTTRSPHGHFPGVFALANGLARDGRLSKEQYRFWRAGNDWYDAHYPNPSDTDPLVYDRQRNPGAVAWFKITATHLIDRVDGYLHLLAAHGVPCERLESTDPGRIIYEDDDQVVVVPRQKAGGDTPSDRRASSAHL</sequence>
<evidence type="ECO:0000313" key="2">
    <source>
        <dbReference type="Proteomes" id="UP001059597"/>
    </source>
</evidence>
<keyword evidence="2" id="KW-1185">Reference proteome</keyword>
<organism evidence="1 2">
    <name type="scientific">Streptomyces nigrescens</name>
    <dbReference type="NCBI Taxonomy" id="1920"/>
    <lineage>
        <taxon>Bacteria</taxon>
        <taxon>Bacillati</taxon>
        <taxon>Actinomycetota</taxon>
        <taxon>Actinomycetes</taxon>
        <taxon>Kitasatosporales</taxon>
        <taxon>Streptomycetaceae</taxon>
        <taxon>Streptomyces</taxon>
    </lineage>
</organism>
<proteinExistence type="predicted"/>
<gene>
    <name evidence="1" type="ORF">HEK616_29170</name>
</gene>
<name>A0ABM7ZSS3_STRNI</name>
<protein>
    <submittedName>
        <fullName evidence="1">Uncharacterized protein</fullName>
    </submittedName>
</protein>